<comment type="caution">
    <text evidence="1">The sequence shown here is derived from an EMBL/GenBank/DDBJ whole genome shotgun (WGS) entry which is preliminary data.</text>
</comment>
<dbReference type="RefSeq" id="WP_202722295.1">
    <property type="nucleotide sequence ID" value="NZ_BPEX01000052.1"/>
</dbReference>
<keyword evidence="2" id="KW-1185">Reference proteome</keyword>
<organism evidence="1 2">
    <name type="scientific">Shewanella schlegeliana</name>
    <dbReference type="NCBI Taxonomy" id="190308"/>
    <lineage>
        <taxon>Bacteria</taxon>
        <taxon>Pseudomonadati</taxon>
        <taxon>Pseudomonadota</taxon>
        <taxon>Gammaproteobacteria</taxon>
        <taxon>Alteromonadales</taxon>
        <taxon>Shewanellaceae</taxon>
        <taxon>Shewanella</taxon>
    </lineage>
</organism>
<dbReference type="EMBL" id="JAESVD010000007">
    <property type="protein sequence ID" value="MBL4914030.1"/>
    <property type="molecule type" value="Genomic_DNA"/>
</dbReference>
<protein>
    <submittedName>
        <fullName evidence="1">Uncharacterized protein</fullName>
    </submittedName>
</protein>
<evidence type="ECO:0000313" key="2">
    <source>
        <dbReference type="Proteomes" id="UP000604898"/>
    </source>
</evidence>
<accession>A0ABS1T1C4</accession>
<gene>
    <name evidence="1" type="ORF">JMA39_12975</name>
</gene>
<sequence length="217" mass="25331">MLNSQFTDIRKEASRQIYARWFFNDLFKDELALVLKGDKELRSGCSSVLCQFLREDKYHDRISKIEPSYRMLINDEDKDISRAVGSCIQYDNYWAKHNSTILFSDFVKSKAVKYCIYDLFRKLESFPGMLVDISGCLLNLVKNIVEIDKNEESLKHRHMHIRDSSLLSVLQRLYDEATEDEDDEAISTCLDIWDELLNSEIYTAMNAVKELDNGLLT</sequence>
<dbReference type="Proteomes" id="UP000604898">
    <property type="component" value="Unassembled WGS sequence"/>
</dbReference>
<proteinExistence type="predicted"/>
<evidence type="ECO:0000313" key="1">
    <source>
        <dbReference type="EMBL" id="MBL4914030.1"/>
    </source>
</evidence>
<name>A0ABS1T1C4_9GAMM</name>
<reference evidence="1 2" key="1">
    <citation type="submission" date="2021-01" db="EMBL/GenBank/DDBJ databases">
        <title>Genome sequence of Shewanella schlegeliana JCM 11561.</title>
        <authorList>
            <person name="Zhang H."/>
            <person name="Li C."/>
        </authorList>
    </citation>
    <scope>NUCLEOTIDE SEQUENCE [LARGE SCALE GENOMIC DNA]</scope>
    <source>
        <strain evidence="1 2">JCM 11561</strain>
    </source>
</reference>